<dbReference type="Gene3D" id="1.10.1670.10">
    <property type="entry name" value="Helix-hairpin-Helix base-excision DNA repair enzymes (C-terminal)"/>
    <property type="match status" value="1"/>
</dbReference>
<dbReference type="Pfam" id="PF00730">
    <property type="entry name" value="HhH-GPD"/>
    <property type="match status" value="1"/>
</dbReference>
<dbReference type="PANTHER" id="PTHR43003">
    <property type="entry name" value="DNA-3-METHYLADENINE GLYCOSYLASE"/>
    <property type="match status" value="1"/>
</dbReference>
<dbReference type="InterPro" id="IPR023170">
    <property type="entry name" value="HhH_base_excis_C"/>
</dbReference>
<evidence type="ECO:0000256" key="3">
    <source>
        <dbReference type="ARBA" id="ARBA00022763"/>
    </source>
</evidence>
<accession>A0ABW5A3B4</accession>
<dbReference type="CDD" id="cd00056">
    <property type="entry name" value="ENDO3c"/>
    <property type="match status" value="1"/>
</dbReference>
<evidence type="ECO:0000256" key="2">
    <source>
        <dbReference type="ARBA" id="ARBA00012000"/>
    </source>
</evidence>
<evidence type="ECO:0000313" key="7">
    <source>
        <dbReference type="EMBL" id="MFD2172284.1"/>
    </source>
</evidence>
<dbReference type="RefSeq" id="WP_386049670.1">
    <property type="nucleotide sequence ID" value="NZ_JBHUIO010000019.1"/>
</dbReference>
<dbReference type="Pfam" id="PF07934">
    <property type="entry name" value="OGG_N"/>
    <property type="match status" value="1"/>
</dbReference>
<dbReference type="Gene3D" id="3.30.310.20">
    <property type="entry name" value="DNA-3-methyladenine glycosylase AlkA, N-terminal domain"/>
    <property type="match status" value="1"/>
</dbReference>
<gene>
    <name evidence="7" type="ORF">ACFSOY_20250</name>
</gene>
<comment type="catalytic activity">
    <reaction evidence="1">
        <text>Hydrolysis of alkylated DNA, releasing 3-methyladenine, 3-methylguanine, 7-methylguanine and 7-methyladenine.</text>
        <dbReference type="EC" id="3.2.2.21"/>
    </reaction>
</comment>
<dbReference type="PANTHER" id="PTHR43003:SF12">
    <property type="entry name" value="DNA-3-METHYLADENINE GLYCOSYLASE"/>
    <property type="match status" value="1"/>
</dbReference>
<protein>
    <recommendedName>
        <fullName evidence="2">DNA-3-methyladenine glycosylase II</fullName>
        <ecNumber evidence="2">3.2.2.21</ecNumber>
    </recommendedName>
</protein>
<keyword evidence="8" id="KW-1185">Reference proteome</keyword>
<sequence>MNRLDTLDSDFELAVPQHFRFEPCLSYLSRSANECLYEVRDDQLIRLLKIGGSPTLVRICCSDDRMLRVQALSGQIESDEAQAEVSDYIRIWFDLDRDLDPFYRMAEEHPVLCDLTRRFSGLRVIGIPDLFEALCWAIAGQQVNLPFAYKLKERLTDAFGDSLEWNGRRYRLFPRPEKIAGADLQDLCGLQLTKMKAGAILEIARLMSCGELSRAGLLALGSHEAAEQELLRIRGVGPWTAHYVRMRCLLDPRAFPIGDVGLHNAVKECLGLDRKPTLPELKSLFADWAGWEAYATFYLWRSLY</sequence>
<evidence type="ECO:0000256" key="4">
    <source>
        <dbReference type="ARBA" id="ARBA00022801"/>
    </source>
</evidence>
<dbReference type="SMART" id="SM00478">
    <property type="entry name" value="ENDO3c"/>
    <property type="match status" value="1"/>
</dbReference>
<name>A0ABW5A3B4_9BACL</name>
<dbReference type="Gene3D" id="1.10.340.30">
    <property type="entry name" value="Hypothetical protein, domain 2"/>
    <property type="match status" value="1"/>
</dbReference>
<evidence type="ECO:0000256" key="5">
    <source>
        <dbReference type="ARBA" id="ARBA00023204"/>
    </source>
</evidence>
<dbReference type="EC" id="3.2.2.21" evidence="2"/>
<dbReference type="Proteomes" id="UP001597343">
    <property type="component" value="Unassembled WGS sequence"/>
</dbReference>
<dbReference type="InterPro" id="IPR051912">
    <property type="entry name" value="Alkylbase_DNA_Glycosylase/TA"/>
</dbReference>
<keyword evidence="4" id="KW-0378">Hydrolase</keyword>
<reference evidence="8" key="1">
    <citation type="journal article" date="2019" name="Int. J. Syst. Evol. Microbiol.">
        <title>The Global Catalogue of Microorganisms (GCM) 10K type strain sequencing project: providing services to taxonomists for standard genome sequencing and annotation.</title>
        <authorList>
            <consortium name="The Broad Institute Genomics Platform"/>
            <consortium name="The Broad Institute Genome Sequencing Center for Infectious Disease"/>
            <person name="Wu L."/>
            <person name="Ma J."/>
        </authorList>
    </citation>
    <scope>NUCLEOTIDE SEQUENCE [LARGE SCALE GENOMIC DNA]</scope>
    <source>
        <strain evidence="8">CGMCC 1.13574</strain>
    </source>
</reference>
<feature type="domain" description="HhH-GPD" evidence="6">
    <location>
        <begin position="139"/>
        <end position="304"/>
    </location>
</feature>
<dbReference type="InterPro" id="IPR012904">
    <property type="entry name" value="OGG_N"/>
</dbReference>
<dbReference type="InterPro" id="IPR037046">
    <property type="entry name" value="AlkA_N_sf"/>
</dbReference>
<evidence type="ECO:0000313" key="8">
    <source>
        <dbReference type="Proteomes" id="UP001597343"/>
    </source>
</evidence>
<proteinExistence type="predicted"/>
<evidence type="ECO:0000259" key="6">
    <source>
        <dbReference type="SMART" id="SM00478"/>
    </source>
</evidence>
<dbReference type="InterPro" id="IPR003265">
    <property type="entry name" value="HhH-GPD_domain"/>
</dbReference>
<organism evidence="7 8">
    <name type="scientific">Tumebacillus lipolyticus</name>
    <dbReference type="NCBI Taxonomy" id="1280370"/>
    <lineage>
        <taxon>Bacteria</taxon>
        <taxon>Bacillati</taxon>
        <taxon>Bacillota</taxon>
        <taxon>Bacilli</taxon>
        <taxon>Bacillales</taxon>
        <taxon>Alicyclobacillaceae</taxon>
        <taxon>Tumebacillus</taxon>
    </lineage>
</organism>
<keyword evidence="5" id="KW-0234">DNA repair</keyword>
<dbReference type="EMBL" id="JBHUIO010000019">
    <property type="protein sequence ID" value="MFD2172284.1"/>
    <property type="molecule type" value="Genomic_DNA"/>
</dbReference>
<comment type="caution">
    <text evidence="7">The sequence shown here is derived from an EMBL/GenBank/DDBJ whole genome shotgun (WGS) entry which is preliminary data.</text>
</comment>
<evidence type="ECO:0000256" key="1">
    <source>
        <dbReference type="ARBA" id="ARBA00000086"/>
    </source>
</evidence>
<keyword evidence="3" id="KW-0227">DNA damage</keyword>
<dbReference type="SUPFAM" id="SSF48150">
    <property type="entry name" value="DNA-glycosylase"/>
    <property type="match status" value="1"/>
</dbReference>
<dbReference type="InterPro" id="IPR011257">
    <property type="entry name" value="DNA_glycosylase"/>
</dbReference>